<reference evidence="3" key="1">
    <citation type="submission" date="2016-10" db="EMBL/GenBank/DDBJ databases">
        <authorList>
            <person name="Varghese N."/>
            <person name="Submissions S."/>
        </authorList>
    </citation>
    <scope>NUCLEOTIDE SEQUENCE [LARGE SCALE GENOMIC DNA]</scope>
    <source>
        <strain evidence="3">DSM 25329</strain>
    </source>
</reference>
<dbReference type="OrthoDB" id="708305at2"/>
<gene>
    <name evidence="2" type="ORF">SAMN04487996_1262</name>
</gene>
<dbReference type="RefSeq" id="WP_090157102.1">
    <property type="nucleotide sequence ID" value="NZ_FNAN01000026.1"/>
</dbReference>
<dbReference type="STRING" id="659014.SAMN04487996_1262"/>
<evidence type="ECO:0000256" key="1">
    <source>
        <dbReference type="SAM" id="SignalP"/>
    </source>
</evidence>
<keyword evidence="3" id="KW-1185">Reference proteome</keyword>
<feature type="chain" id="PRO_5011517873" evidence="1">
    <location>
        <begin position="24"/>
        <end position="348"/>
    </location>
</feature>
<evidence type="ECO:0000313" key="3">
    <source>
        <dbReference type="Proteomes" id="UP000198748"/>
    </source>
</evidence>
<dbReference type="Proteomes" id="UP000198748">
    <property type="component" value="Unassembled WGS sequence"/>
</dbReference>
<protein>
    <submittedName>
        <fullName evidence="2">Uncharacterized membrane protein</fullName>
    </submittedName>
</protein>
<name>A0A1G7YEJ2_9BACT</name>
<accession>A0A1G7YEJ2</accession>
<organism evidence="2 3">
    <name type="scientific">Dyadobacter soli</name>
    <dbReference type="NCBI Taxonomy" id="659014"/>
    <lineage>
        <taxon>Bacteria</taxon>
        <taxon>Pseudomonadati</taxon>
        <taxon>Bacteroidota</taxon>
        <taxon>Cytophagia</taxon>
        <taxon>Cytophagales</taxon>
        <taxon>Spirosomataceae</taxon>
        <taxon>Dyadobacter</taxon>
    </lineage>
</organism>
<dbReference type="EMBL" id="FNAN01000026">
    <property type="protein sequence ID" value="SDG94813.1"/>
    <property type="molecule type" value="Genomic_DNA"/>
</dbReference>
<proteinExistence type="predicted"/>
<dbReference type="AlphaFoldDB" id="A0A1G7YEJ2"/>
<evidence type="ECO:0000313" key="2">
    <source>
        <dbReference type="EMBL" id="SDG94813.1"/>
    </source>
</evidence>
<keyword evidence="1" id="KW-0732">Signal</keyword>
<feature type="signal peptide" evidence="1">
    <location>
        <begin position="1"/>
        <end position="23"/>
    </location>
</feature>
<sequence>MKRIFTYLPLLLASLLPSSCTMVDHVIPDPEPTVYVSGFDVSNLGYEGKYWKNGASVILPKAASSISIEPLSIAVSGNDVHVVGFEGNAQFQTIGRYWKNGVVTQLDGVPGILNEVVTSGNDVYIAGVSYAPDSSSTSATYWKNGKSVKLDNAVHGGADAIAVSNNDVYIGGYTFTYLPGARTIATYWKNGAAIPLGDGSKFTSVNSIAVAGNDVHAVGYVVDDSTSSYVGRYWKNGVETPLTGGEKSSNFHVRVSGSDVYISGNDEISPGRYRAKYWKNGIPTILNDAGASSTDIRGLYVVKNDVYVTGVSLYPVGWVAKYWKNGVPVNLSNGTTSAHPTSIFVLQQ</sequence>